<reference evidence="4" key="3">
    <citation type="submission" date="2025-08" db="UniProtKB">
        <authorList>
            <consortium name="Ensembl"/>
        </authorList>
    </citation>
    <scope>IDENTIFICATION</scope>
    <source>
        <strain evidence="4">C57BL/6J</strain>
    </source>
</reference>
<reference evidence="4 6" key="1">
    <citation type="journal article" date="2009" name="PLoS Biol.">
        <title>Lineage-specific biology revealed by a finished genome assembly of the mouse.</title>
        <authorList>
            <consortium name="Mouse Genome Sequencing Consortium"/>
            <person name="Church D.M."/>
            <person name="Goodstadt L."/>
            <person name="Hillier L.W."/>
            <person name="Zody M.C."/>
            <person name="Goldstein S."/>
            <person name="She X."/>
            <person name="Bult C.J."/>
            <person name="Agarwala R."/>
            <person name="Cherry J.L."/>
            <person name="DiCuccio M."/>
            <person name="Hlavina W."/>
            <person name="Kapustin Y."/>
            <person name="Meric P."/>
            <person name="Maglott D."/>
            <person name="Birtle Z."/>
            <person name="Marques A.C."/>
            <person name="Graves T."/>
            <person name="Zhou S."/>
            <person name="Teague B."/>
            <person name="Potamousis K."/>
            <person name="Churas C."/>
            <person name="Place M."/>
            <person name="Herschleb J."/>
            <person name="Runnheim R."/>
            <person name="Forrest D."/>
            <person name="Amos-Landgraf J."/>
            <person name="Schwartz D.C."/>
            <person name="Cheng Z."/>
            <person name="Lindblad-Toh K."/>
            <person name="Eichler E.E."/>
            <person name="Ponting C.P."/>
        </authorList>
    </citation>
    <scope>NUCLEOTIDE SEQUENCE [LARGE SCALE GENOMIC DNA]</scope>
    <source>
        <strain evidence="4 6">C57BL/6J</strain>
    </source>
</reference>
<evidence type="ECO:0000313" key="4">
    <source>
        <dbReference type="Ensembl" id="ENSMUSP00000115347.2"/>
    </source>
</evidence>
<gene>
    <name evidence="4 5" type="primary">Usp20</name>
</gene>
<evidence type="ECO:0007829" key="7">
    <source>
        <dbReference type="PeptideAtlas" id="B0R093"/>
    </source>
</evidence>
<dbReference type="HOGENOM" id="CLU_2312527_0_0_1"/>
<evidence type="ECO:0000256" key="2">
    <source>
        <dbReference type="PROSITE-ProRule" id="PRU00502"/>
    </source>
</evidence>
<dbReference type="GeneTree" id="ENSGT00940000158829"/>
<organism evidence="4 6">
    <name type="scientific">Mus musculus</name>
    <name type="common">Mouse</name>
    <dbReference type="NCBI Taxonomy" id="10090"/>
    <lineage>
        <taxon>Eukaryota</taxon>
        <taxon>Metazoa</taxon>
        <taxon>Chordata</taxon>
        <taxon>Craniata</taxon>
        <taxon>Vertebrata</taxon>
        <taxon>Euteleostomi</taxon>
        <taxon>Mammalia</taxon>
        <taxon>Eutheria</taxon>
        <taxon>Euarchontoglires</taxon>
        <taxon>Glires</taxon>
        <taxon>Rodentia</taxon>
        <taxon>Myomorpha</taxon>
        <taxon>Muroidea</taxon>
        <taxon>Muridae</taxon>
        <taxon>Murinae</taxon>
        <taxon>Mus</taxon>
        <taxon>Mus</taxon>
    </lineage>
</organism>
<dbReference type="GO" id="GO:0008270">
    <property type="term" value="F:zinc ion binding"/>
    <property type="evidence" value="ECO:0007669"/>
    <property type="project" value="UniProtKB-KW"/>
</dbReference>
<evidence type="ECO:0000313" key="6">
    <source>
        <dbReference type="Proteomes" id="UP000000589"/>
    </source>
</evidence>
<proteinExistence type="evidence at protein level"/>
<dbReference type="VEuPathDB" id="HostDB:ENSMUSG00000026854"/>
<keyword evidence="2" id="KW-0479">Metal-binding</keyword>
<dbReference type="Proteomes" id="UP000000589">
    <property type="component" value="Chromosome 2"/>
</dbReference>
<accession>B0R093</accession>
<reference evidence="4" key="4">
    <citation type="submission" date="2025-09" db="UniProtKB">
        <authorList>
            <consortium name="Ensembl"/>
        </authorList>
    </citation>
    <scope>IDENTIFICATION</scope>
    <source>
        <strain evidence="4">C57BL/6J</strain>
    </source>
</reference>
<sequence>MQLGLSFKKRGYRGVREVTRTSSSAAGRYLAQDFTAEPLGSWSLSQENAHIGLLLCVQLSQGRLARMGDARDLCPHLDCIGEVTKEDLLLKSKGTCQSCG</sequence>
<keyword evidence="2" id="KW-0862">Zinc</keyword>
<evidence type="ECO:0000259" key="3">
    <source>
        <dbReference type="PROSITE" id="PS50271"/>
    </source>
</evidence>
<dbReference type="MGI" id="MGI:1921520">
    <property type="gene designation" value="Usp20"/>
</dbReference>
<dbReference type="AGR" id="MGI:1921520"/>
<protein>
    <submittedName>
        <fullName evidence="4">Ubiquitin specific peptidase 20</fullName>
    </submittedName>
</protein>
<dbReference type="Ensembl" id="ENSMUST00000142232.2">
    <property type="protein sequence ID" value="ENSMUSP00000115347.2"/>
    <property type="gene ID" value="ENSMUSG00000026854.17"/>
</dbReference>
<dbReference type="PROSITE" id="PS50271">
    <property type="entry name" value="ZF_UBP"/>
    <property type="match status" value="1"/>
</dbReference>
<evidence type="ECO:0000256" key="1">
    <source>
        <dbReference type="ARBA" id="ARBA00022786"/>
    </source>
</evidence>
<dbReference type="Antibodypedia" id="1730">
    <property type="antibodies" value="318 antibodies from 30 providers"/>
</dbReference>
<dbReference type="Bgee" id="ENSMUSG00000026854">
    <property type="expression patterns" value="Expressed in spermatid and 251 other cell types or tissues"/>
</dbReference>
<reference evidence="4 6" key="2">
    <citation type="journal article" date="2011" name="PLoS Biol.">
        <title>Modernizing reference genome assemblies.</title>
        <authorList>
            <person name="Church D.M."/>
            <person name="Schneider V.A."/>
            <person name="Graves T."/>
            <person name="Auger K."/>
            <person name="Cunningham F."/>
            <person name="Bouk N."/>
            <person name="Chen H.C."/>
            <person name="Agarwala R."/>
            <person name="McLaren W.M."/>
            <person name="Ritchie G.R."/>
            <person name="Albracht D."/>
            <person name="Kremitzki M."/>
            <person name="Rock S."/>
            <person name="Kotkiewicz H."/>
            <person name="Kremitzki C."/>
            <person name="Wollam A."/>
            <person name="Trani L."/>
            <person name="Fulton L."/>
            <person name="Fulton R."/>
            <person name="Matthews L."/>
            <person name="Whitehead S."/>
            <person name="Chow W."/>
            <person name="Torrance J."/>
            <person name="Dunn M."/>
            <person name="Harden G."/>
            <person name="Threadgold G."/>
            <person name="Wood J."/>
            <person name="Collins J."/>
            <person name="Heath P."/>
            <person name="Griffiths G."/>
            <person name="Pelan S."/>
            <person name="Grafham D."/>
            <person name="Eichler E.E."/>
            <person name="Weinstock G."/>
            <person name="Mardis E.R."/>
            <person name="Wilson R.K."/>
            <person name="Howe K."/>
            <person name="Flicek P."/>
            <person name="Hubbard T."/>
        </authorList>
    </citation>
    <scope>NUCLEOTIDE SEQUENCE [LARGE SCALE GENOMIC DNA]</scope>
    <source>
        <strain evidence="4 6">C57BL/6J</strain>
    </source>
</reference>
<keyword evidence="6" id="KW-1185">Reference proteome</keyword>
<keyword evidence="1" id="KW-0833">Ubl conjugation pathway</keyword>
<keyword evidence="2" id="KW-0863">Zinc-finger</keyword>
<feature type="domain" description="UBP-type" evidence="3">
    <location>
        <begin position="72"/>
        <end position="100"/>
    </location>
</feature>
<name>B0R093_MOUSE</name>
<evidence type="ECO:0000313" key="5">
    <source>
        <dbReference type="MGI" id="MGI:1921520"/>
    </source>
</evidence>
<dbReference type="AlphaFoldDB" id="B0R093"/>
<keyword evidence="7" id="KW-1267">Proteomics identification</keyword>
<dbReference type="ExpressionAtlas" id="B0R093">
    <property type="expression patterns" value="baseline and differential"/>
</dbReference>
<dbReference type="InterPro" id="IPR001607">
    <property type="entry name" value="Znf_UBP"/>
</dbReference>
<dbReference type="ProteomicsDB" id="327174"/>
<dbReference type="SMR" id="B0R093"/>
<feature type="non-terminal residue" evidence="4">
    <location>
        <position position="100"/>
    </location>
</feature>